<keyword evidence="3 14" id="KW-0732">Signal</keyword>
<comment type="similarity">
    <text evidence="11">Belongs to the protein kinase superfamily. Ser/Thr protein kinase family.</text>
</comment>
<evidence type="ECO:0000256" key="8">
    <source>
        <dbReference type="ARBA" id="ARBA00023180"/>
    </source>
</evidence>
<evidence type="ECO:0000256" key="6">
    <source>
        <dbReference type="ARBA" id="ARBA00022840"/>
    </source>
</evidence>
<dbReference type="GO" id="GO:0004674">
    <property type="term" value="F:protein serine/threonine kinase activity"/>
    <property type="evidence" value="ECO:0007669"/>
    <property type="project" value="UniProtKB-KW"/>
</dbReference>
<evidence type="ECO:0000256" key="13">
    <source>
        <dbReference type="SAM" id="Phobius"/>
    </source>
</evidence>
<dbReference type="InterPro" id="IPR036426">
    <property type="entry name" value="Bulb-type_lectin_dom_sf"/>
</dbReference>
<dbReference type="CDD" id="cd00028">
    <property type="entry name" value="B_lectin"/>
    <property type="match status" value="1"/>
</dbReference>
<dbReference type="GO" id="GO:0048544">
    <property type="term" value="P:recognition of pollen"/>
    <property type="evidence" value="ECO:0007669"/>
    <property type="project" value="InterPro"/>
</dbReference>
<dbReference type="Pfam" id="PF01453">
    <property type="entry name" value="B_lectin"/>
    <property type="match status" value="1"/>
</dbReference>
<evidence type="ECO:0000259" key="16">
    <source>
        <dbReference type="PROSITE" id="PS50026"/>
    </source>
</evidence>
<dbReference type="PANTHER" id="PTHR32444:SF234">
    <property type="entry name" value="RECEPTOR-LIKE SERINE_THREONINE-PROTEIN KINASE"/>
    <property type="match status" value="1"/>
</dbReference>
<dbReference type="SMART" id="SM00473">
    <property type="entry name" value="PAN_AP"/>
    <property type="match status" value="1"/>
</dbReference>
<evidence type="ECO:0000313" key="19">
    <source>
        <dbReference type="EMBL" id="GMN61961.1"/>
    </source>
</evidence>
<dbReference type="InterPro" id="IPR008271">
    <property type="entry name" value="Ser/Thr_kinase_AS"/>
</dbReference>
<feature type="signal peptide" evidence="14">
    <location>
        <begin position="1"/>
        <end position="26"/>
    </location>
</feature>
<keyword evidence="5 11" id="KW-0418">Kinase</keyword>
<feature type="domain" description="Protein kinase" evidence="15">
    <location>
        <begin position="507"/>
        <end position="789"/>
    </location>
</feature>
<evidence type="ECO:0000256" key="11">
    <source>
        <dbReference type="PIRNR" id="PIRNR000641"/>
    </source>
</evidence>
<dbReference type="PROSITE" id="PS50927">
    <property type="entry name" value="BULB_LECTIN"/>
    <property type="match status" value="1"/>
</dbReference>
<evidence type="ECO:0000259" key="15">
    <source>
        <dbReference type="PROSITE" id="PS50011"/>
    </source>
</evidence>
<sequence>MEFSCFYMSNIIYATFLLFFDAFAFAEDSIGPFQSIRDGTTLVSKEGTFEFGFFSPGNSKNRYAGIWYKNIPVQNVVWVANRCNPINDSSGLLTTNSTGNLVLLHQNKSVVWYTSLSKQVKKPIVRLLDSGNLVLKDEEDGNSEAYLWQSFDYPSDKFLAGMKLGWDLKKGLSRRVSAWRNWDDPCPGDFSWGVEFDALNQSIPEFYVRNGGKKFLRAGPWNGVRLSGVSELKPNQFVNYQFVDNEDEVYYTFNLKSNSVIAIFVLNQTTSTRQRLTWIAEEKSWNLQFSDPKDHCDNYGLCGGNGNCVIGDNPVCHCLKGFKPKSEEKWNLTNWSGGCVRNTPLDCKDKKSDGFMKFVGLKLPDTTYARLNKSMNLKECRAKCLSNCSCMAYASSNVRDGSGCLMWFGDLMDIRQVSTEEQALYVRMPASELGKSGHMVRAVIVVACIGSISVVLLLGYFVYRRNSKATSEETERSLVTRTNERHEEDLELPLFDLPTIVTATDRFSFKNKLGEGGFGPVYRGMLEGGQEIAVKRLSLSSGQGIDEFKTEVKLIVNLQHRNLVKLLGCCIQGEEKLLVYEYMHNKSLDSFIFDKNQAKLLDWPKRFQIICGVARGLLYLHQDSRLRIIHRDLKASNVLLDNEMNPKISDFGLARTFGGDGDDSEGKTRRVIGTYGYMAPEYVYNGQFSIKSDVFSFGILVLEIVSGKRSTSFFLQKEGLTLTAHAWTLMQEGRAIELLDSHLRDSHHDLQEVLRCIHVGLLCVQQRTSDRPSMSSVVVMLSSDSHVLPYPNRPGYFMETESPQLFPESSRVSTITISGPVAR</sequence>
<comment type="catalytic activity">
    <reaction evidence="10 11">
        <text>L-seryl-[protein] + ATP = O-phospho-L-seryl-[protein] + ADP + H(+)</text>
        <dbReference type="Rhea" id="RHEA:17989"/>
        <dbReference type="Rhea" id="RHEA-COMP:9863"/>
        <dbReference type="Rhea" id="RHEA-COMP:11604"/>
        <dbReference type="ChEBI" id="CHEBI:15378"/>
        <dbReference type="ChEBI" id="CHEBI:29999"/>
        <dbReference type="ChEBI" id="CHEBI:30616"/>
        <dbReference type="ChEBI" id="CHEBI:83421"/>
        <dbReference type="ChEBI" id="CHEBI:456216"/>
        <dbReference type="EC" id="2.7.11.1"/>
    </reaction>
</comment>
<dbReference type="Gene3D" id="2.90.10.10">
    <property type="entry name" value="Bulb-type lectin domain"/>
    <property type="match status" value="1"/>
</dbReference>
<dbReference type="Pfam" id="PF00954">
    <property type="entry name" value="S_locus_glycop"/>
    <property type="match status" value="1"/>
</dbReference>
<feature type="domain" description="Bulb-type lectin" evidence="17">
    <location>
        <begin position="27"/>
        <end position="148"/>
    </location>
</feature>
<evidence type="ECO:0000259" key="18">
    <source>
        <dbReference type="PROSITE" id="PS50948"/>
    </source>
</evidence>
<feature type="transmembrane region" description="Helical" evidence="13">
    <location>
        <begin position="439"/>
        <end position="463"/>
    </location>
</feature>
<dbReference type="InterPro" id="IPR000719">
    <property type="entry name" value="Prot_kinase_dom"/>
</dbReference>
<protein>
    <recommendedName>
        <fullName evidence="11">Receptor-like serine/threonine-protein kinase</fullName>
        <ecNumber evidence="11">2.7.11.1</ecNumber>
    </recommendedName>
</protein>
<dbReference type="Pfam" id="PF07714">
    <property type="entry name" value="PK_Tyr_Ser-Thr"/>
    <property type="match status" value="1"/>
</dbReference>
<dbReference type="EMBL" id="BTGU01000120">
    <property type="protein sequence ID" value="GMN61961.1"/>
    <property type="molecule type" value="Genomic_DNA"/>
</dbReference>
<keyword evidence="13" id="KW-0812">Transmembrane</keyword>
<dbReference type="CDD" id="cd01098">
    <property type="entry name" value="PAN_AP_plant"/>
    <property type="match status" value="1"/>
</dbReference>
<feature type="domain" description="EGF-like" evidence="16">
    <location>
        <begin position="292"/>
        <end position="328"/>
    </location>
</feature>
<dbReference type="PANTHER" id="PTHR32444">
    <property type="entry name" value="BULB-TYPE LECTIN DOMAIN-CONTAINING PROTEIN"/>
    <property type="match status" value="1"/>
</dbReference>
<dbReference type="CDD" id="cd14066">
    <property type="entry name" value="STKc_IRAK"/>
    <property type="match status" value="1"/>
</dbReference>
<evidence type="ECO:0000256" key="10">
    <source>
        <dbReference type="ARBA" id="ARBA00048679"/>
    </source>
</evidence>
<feature type="domain" description="Apple" evidence="18">
    <location>
        <begin position="347"/>
        <end position="430"/>
    </location>
</feature>
<organism evidence="19 20">
    <name type="scientific">Ficus carica</name>
    <name type="common">Common fig</name>
    <dbReference type="NCBI Taxonomy" id="3494"/>
    <lineage>
        <taxon>Eukaryota</taxon>
        <taxon>Viridiplantae</taxon>
        <taxon>Streptophyta</taxon>
        <taxon>Embryophyta</taxon>
        <taxon>Tracheophyta</taxon>
        <taxon>Spermatophyta</taxon>
        <taxon>Magnoliopsida</taxon>
        <taxon>eudicotyledons</taxon>
        <taxon>Gunneridae</taxon>
        <taxon>Pentapetalae</taxon>
        <taxon>rosids</taxon>
        <taxon>fabids</taxon>
        <taxon>Rosales</taxon>
        <taxon>Moraceae</taxon>
        <taxon>Ficeae</taxon>
        <taxon>Ficus</taxon>
    </lineage>
</organism>
<dbReference type="InterPro" id="IPR001245">
    <property type="entry name" value="Ser-Thr/Tyr_kinase_cat_dom"/>
</dbReference>
<keyword evidence="4 11" id="KW-0547">Nucleotide-binding</keyword>
<keyword evidence="6 11" id="KW-0067">ATP-binding</keyword>
<dbReference type="FunFam" id="3.30.200.20:FF:000195">
    <property type="entry name" value="G-type lectin S-receptor-like serine/threonine-protein kinase"/>
    <property type="match status" value="1"/>
</dbReference>
<dbReference type="SMART" id="SM00220">
    <property type="entry name" value="S_TKc"/>
    <property type="match status" value="1"/>
</dbReference>
<dbReference type="PIRSF" id="PIRSF000641">
    <property type="entry name" value="SRK"/>
    <property type="match status" value="1"/>
</dbReference>
<dbReference type="FunFam" id="1.10.510.10:FF:000060">
    <property type="entry name" value="G-type lectin S-receptor-like serine/threonine-protein kinase"/>
    <property type="match status" value="1"/>
</dbReference>
<dbReference type="SMART" id="SM00108">
    <property type="entry name" value="B_lectin"/>
    <property type="match status" value="1"/>
</dbReference>
<dbReference type="PROSITE" id="PS50026">
    <property type="entry name" value="EGF_3"/>
    <property type="match status" value="1"/>
</dbReference>
<keyword evidence="2 11" id="KW-0808">Transferase</keyword>
<dbReference type="Gene3D" id="1.10.510.10">
    <property type="entry name" value="Transferase(Phosphotransferase) domain 1"/>
    <property type="match status" value="1"/>
</dbReference>
<keyword evidence="13" id="KW-0472">Membrane</keyword>
<dbReference type="Proteomes" id="UP001187192">
    <property type="component" value="Unassembled WGS sequence"/>
</dbReference>
<dbReference type="Gene3D" id="3.30.200.20">
    <property type="entry name" value="Phosphorylase Kinase, domain 1"/>
    <property type="match status" value="1"/>
</dbReference>
<feature type="chain" id="PRO_5041660169" description="Receptor-like serine/threonine-protein kinase" evidence="14">
    <location>
        <begin position="27"/>
        <end position="823"/>
    </location>
</feature>
<evidence type="ECO:0000256" key="1">
    <source>
        <dbReference type="ARBA" id="ARBA00022527"/>
    </source>
</evidence>
<dbReference type="Gene3D" id="3.50.4.10">
    <property type="entry name" value="Hepatocyte Growth Factor"/>
    <property type="match status" value="1"/>
</dbReference>
<evidence type="ECO:0000256" key="7">
    <source>
        <dbReference type="ARBA" id="ARBA00023157"/>
    </source>
</evidence>
<evidence type="ECO:0000256" key="3">
    <source>
        <dbReference type="ARBA" id="ARBA00022729"/>
    </source>
</evidence>
<evidence type="ECO:0000259" key="17">
    <source>
        <dbReference type="PROSITE" id="PS50927"/>
    </source>
</evidence>
<dbReference type="InterPro" id="IPR011009">
    <property type="entry name" value="Kinase-like_dom_sf"/>
</dbReference>
<dbReference type="FunFam" id="2.90.10.10:FF:000001">
    <property type="entry name" value="G-type lectin S-receptor-like serine/threonine-protein kinase"/>
    <property type="match status" value="1"/>
</dbReference>
<dbReference type="InterPro" id="IPR000742">
    <property type="entry name" value="EGF"/>
</dbReference>
<dbReference type="SUPFAM" id="SSF56112">
    <property type="entry name" value="Protein kinase-like (PK-like)"/>
    <property type="match status" value="1"/>
</dbReference>
<dbReference type="PROSITE" id="PS50011">
    <property type="entry name" value="PROTEIN_KINASE_DOM"/>
    <property type="match status" value="1"/>
</dbReference>
<keyword evidence="1 11" id="KW-0723">Serine/threonine-protein kinase</keyword>
<dbReference type="GO" id="GO:0005524">
    <property type="term" value="F:ATP binding"/>
    <property type="evidence" value="ECO:0007669"/>
    <property type="project" value="UniProtKB-KW"/>
</dbReference>
<reference evidence="19" key="1">
    <citation type="submission" date="2023-07" db="EMBL/GenBank/DDBJ databases">
        <title>draft genome sequence of fig (Ficus carica).</title>
        <authorList>
            <person name="Takahashi T."/>
            <person name="Nishimura K."/>
        </authorList>
    </citation>
    <scope>NUCLEOTIDE SEQUENCE</scope>
</reference>
<evidence type="ECO:0000256" key="14">
    <source>
        <dbReference type="SAM" id="SignalP"/>
    </source>
</evidence>
<dbReference type="InterPro" id="IPR001480">
    <property type="entry name" value="Bulb-type_lectin_dom"/>
</dbReference>
<keyword evidence="7" id="KW-1015">Disulfide bond</keyword>
<keyword evidence="8" id="KW-0325">Glycoprotein</keyword>
<dbReference type="AlphaFoldDB" id="A0AA88DUK6"/>
<dbReference type="InterPro" id="IPR003609">
    <property type="entry name" value="Pan_app"/>
</dbReference>
<comment type="catalytic activity">
    <reaction evidence="9 11">
        <text>L-threonyl-[protein] + ATP = O-phospho-L-threonyl-[protein] + ADP + H(+)</text>
        <dbReference type="Rhea" id="RHEA:46608"/>
        <dbReference type="Rhea" id="RHEA-COMP:11060"/>
        <dbReference type="Rhea" id="RHEA-COMP:11605"/>
        <dbReference type="ChEBI" id="CHEBI:15378"/>
        <dbReference type="ChEBI" id="CHEBI:30013"/>
        <dbReference type="ChEBI" id="CHEBI:30616"/>
        <dbReference type="ChEBI" id="CHEBI:61977"/>
        <dbReference type="ChEBI" id="CHEBI:456216"/>
        <dbReference type="EC" id="2.7.11.1"/>
    </reaction>
</comment>
<dbReference type="Pfam" id="PF08276">
    <property type="entry name" value="PAN_2"/>
    <property type="match status" value="1"/>
</dbReference>
<gene>
    <name evidence="19" type="ORF">TIFTF001_031042</name>
</gene>
<comment type="caution">
    <text evidence="19">The sequence shown here is derived from an EMBL/GenBank/DDBJ whole genome shotgun (WGS) entry which is preliminary data.</text>
</comment>
<keyword evidence="13" id="KW-1133">Transmembrane helix</keyword>
<accession>A0AA88DUK6</accession>
<evidence type="ECO:0000313" key="20">
    <source>
        <dbReference type="Proteomes" id="UP001187192"/>
    </source>
</evidence>
<proteinExistence type="inferred from homology"/>
<keyword evidence="12" id="KW-0245">EGF-like domain</keyword>
<dbReference type="InterPro" id="IPR024171">
    <property type="entry name" value="SRK-like_kinase"/>
</dbReference>
<evidence type="ECO:0000256" key="2">
    <source>
        <dbReference type="ARBA" id="ARBA00022679"/>
    </source>
</evidence>
<evidence type="ECO:0000256" key="12">
    <source>
        <dbReference type="PROSITE-ProRule" id="PRU00076"/>
    </source>
</evidence>
<keyword evidence="20" id="KW-1185">Reference proteome</keyword>
<dbReference type="InterPro" id="IPR000858">
    <property type="entry name" value="S_locus_glycoprot_dom"/>
</dbReference>
<evidence type="ECO:0000256" key="4">
    <source>
        <dbReference type="ARBA" id="ARBA00022741"/>
    </source>
</evidence>
<dbReference type="SUPFAM" id="SSF51110">
    <property type="entry name" value="alpha-D-mannose-specific plant lectins"/>
    <property type="match status" value="1"/>
</dbReference>
<evidence type="ECO:0000256" key="9">
    <source>
        <dbReference type="ARBA" id="ARBA00047899"/>
    </source>
</evidence>
<dbReference type="PROSITE" id="PS50948">
    <property type="entry name" value="PAN"/>
    <property type="match status" value="1"/>
</dbReference>
<dbReference type="PROSITE" id="PS00108">
    <property type="entry name" value="PROTEIN_KINASE_ST"/>
    <property type="match status" value="1"/>
</dbReference>
<dbReference type="EC" id="2.7.11.1" evidence="11"/>
<comment type="caution">
    <text evidence="12">Lacks conserved residue(s) required for the propagation of feature annotation.</text>
</comment>
<evidence type="ECO:0000256" key="5">
    <source>
        <dbReference type="ARBA" id="ARBA00022777"/>
    </source>
</evidence>
<name>A0AA88DUK6_FICCA</name>